<evidence type="ECO:0000313" key="1">
    <source>
        <dbReference type="EMBL" id="KAJ0961711.1"/>
    </source>
</evidence>
<gene>
    <name evidence="1" type="ORF">J5N97_000030</name>
</gene>
<sequence>MPSQIRPSLLPAVGPLKTLAGHHPSHRRSPLFLPPLLLPWRSKIESFSATDEMLMPIRCPEPALHPGSASRDAIVDRVPKIIAIADEATQMPSLPRPSILLQC</sequence>
<proteinExistence type="predicted"/>
<comment type="caution">
    <text evidence="1">The sequence shown here is derived from an EMBL/GenBank/DDBJ whole genome shotgun (WGS) entry which is preliminary data.</text>
</comment>
<accession>A0A9D5H3E6</accession>
<reference evidence="1 2" key="1">
    <citation type="journal article" date="2022" name="Hortic Res">
        <title>The genome of Dioscorea zingiberensis sheds light on the biosynthesis, origin and evolution of the medicinally important diosgenin saponins.</title>
        <authorList>
            <person name="Li Y."/>
            <person name="Tan C."/>
            <person name="Li Z."/>
            <person name="Guo J."/>
            <person name="Li S."/>
            <person name="Chen X."/>
            <person name="Wang C."/>
            <person name="Dai X."/>
            <person name="Yang H."/>
            <person name="Song W."/>
            <person name="Hou L."/>
            <person name="Xu J."/>
            <person name="Tong Z."/>
            <person name="Xu A."/>
            <person name="Yuan X."/>
            <person name="Wang W."/>
            <person name="Yang Q."/>
            <person name="Chen L."/>
            <person name="Sun Z."/>
            <person name="Wang K."/>
            <person name="Pan B."/>
            <person name="Chen J."/>
            <person name="Bao Y."/>
            <person name="Liu F."/>
            <person name="Qi X."/>
            <person name="Gang D.R."/>
            <person name="Wen J."/>
            <person name="Li J."/>
        </authorList>
    </citation>
    <scope>NUCLEOTIDE SEQUENCE [LARGE SCALE GENOMIC DNA]</scope>
    <source>
        <strain evidence="1">Dzin_1.0</strain>
    </source>
</reference>
<dbReference type="Proteomes" id="UP001085076">
    <property type="component" value="Unassembled WGS sequence"/>
</dbReference>
<organism evidence="1 2">
    <name type="scientific">Dioscorea zingiberensis</name>
    <dbReference type="NCBI Taxonomy" id="325984"/>
    <lineage>
        <taxon>Eukaryota</taxon>
        <taxon>Viridiplantae</taxon>
        <taxon>Streptophyta</taxon>
        <taxon>Embryophyta</taxon>
        <taxon>Tracheophyta</taxon>
        <taxon>Spermatophyta</taxon>
        <taxon>Magnoliopsida</taxon>
        <taxon>Liliopsida</taxon>
        <taxon>Dioscoreales</taxon>
        <taxon>Dioscoreaceae</taxon>
        <taxon>Dioscorea</taxon>
    </lineage>
</organism>
<name>A0A9D5H3E6_9LILI</name>
<protein>
    <submittedName>
        <fullName evidence="1">Uncharacterized protein</fullName>
    </submittedName>
</protein>
<keyword evidence="2" id="KW-1185">Reference proteome</keyword>
<evidence type="ECO:0000313" key="2">
    <source>
        <dbReference type="Proteomes" id="UP001085076"/>
    </source>
</evidence>
<dbReference type="AlphaFoldDB" id="A0A9D5H3E6"/>
<dbReference type="EMBL" id="JAGGNH010000011">
    <property type="protein sequence ID" value="KAJ0961711.1"/>
    <property type="molecule type" value="Genomic_DNA"/>
</dbReference>